<comment type="caution">
    <text evidence="2">The sequence shown here is derived from an EMBL/GenBank/DDBJ whole genome shotgun (WGS) entry which is preliminary data.</text>
</comment>
<evidence type="ECO:0000313" key="2">
    <source>
        <dbReference type="EMBL" id="MBB5193633.1"/>
    </source>
</evidence>
<gene>
    <name evidence="2" type="ORF">HNQ50_004391</name>
</gene>
<keyword evidence="1" id="KW-0812">Transmembrane</keyword>
<feature type="transmembrane region" description="Helical" evidence="1">
    <location>
        <begin position="85"/>
        <end position="102"/>
    </location>
</feature>
<keyword evidence="1" id="KW-0472">Membrane</keyword>
<dbReference type="EMBL" id="JACHHN010000012">
    <property type="protein sequence ID" value="MBB5193633.1"/>
    <property type="molecule type" value="Genomic_DNA"/>
</dbReference>
<accession>A0A840RN88</accession>
<evidence type="ECO:0000256" key="1">
    <source>
        <dbReference type="SAM" id="Phobius"/>
    </source>
</evidence>
<organism evidence="2 3">
    <name type="scientific">Silvimonas terrae</name>
    <dbReference type="NCBI Taxonomy" id="300266"/>
    <lineage>
        <taxon>Bacteria</taxon>
        <taxon>Pseudomonadati</taxon>
        <taxon>Pseudomonadota</taxon>
        <taxon>Betaproteobacteria</taxon>
        <taxon>Neisseriales</taxon>
        <taxon>Chitinibacteraceae</taxon>
        <taxon>Silvimonas</taxon>
    </lineage>
</organism>
<keyword evidence="3" id="KW-1185">Reference proteome</keyword>
<reference evidence="2 3" key="1">
    <citation type="submission" date="2020-08" db="EMBL/GenBank/DDBJ databases">
        <title>Genomic Encyclopedia of Type Strains, Phase IV (KMG-IV): sequencing the most valuable type-strain genomes for metagenomic binning, comparative biology and taxonomic classification.</title>
        <authorList>
            <person name="Goeker M."/>
        </authorList>
    </citation>
    <scope>NUCLEOTIDE SEQUENCE [LARGE SCALE GENOMIC DNA]</scope>
    <source>
        <strain evidence="2 3">DSM 18233</strain>
    </source>
</reference>
<dbReference type="PANTHER" id="PTHR35531:SF1">
    <property type="entry name" value="INNER MEMBRANE PROTEIN YBCI-RELATED"/>
    <property type="match status" value="1"/>
</dbReference>
<feature type="transmembrane region" description="Helical" evidence="1">
    <location>
        <begin position="152"/>
        <end position="171"/>
    </location>
</feature>
<name>A0A840RN88_9NEIS</name>
<feature type="transmembrane region" description="Helical" evidence="1">
    <location>
        <begin position="60"/>
        <end position="78"/>
    </location>
</feature>
<dbReference type="AlphaFoldDB" id="A0A840RN88"/>
<dbReference type="PANTHER" id="PTHR35531">
    <property type="entry name" value="INNER MEMBRANE PROTEIN YBCI-RELATED"/>
    <property type="match status" value="1"/>
</dbReference>
<sequence>MTTIVTHAVVAATLVRLLPRAWRSTPLYVPAMFGAMAPDLDTLGLTLGVPYGSPYGHRGATHSLLFALLLGGLMALWLARRHGAVWRNWAILSACVFTHPIMDALTNGGRGVAFFWPLSDARFFLPVHPIMVSPIGARFFSARGALTMESELLWVWLPCLLIWLALTLWPATKRR</sequence>
<protein>
    <submittedName>
        <fullName evidence="2">Inner membrane protein</fullName>
    </submittedName>
</protein>
<dbReference type="RefSeq" id="WP_184103469.1">
    <property type="nucleotide sequence ID" value="NZ_JACHHN010000012.1"/>
</dbReference>
<proteinExistence type="predicted"/>
<evidence type="ECO:0000313" key="3">
    <source>
        <dbReference type="Proteomes" id="UP000543030"/>
    </source>
</evidence>
<dbReference type="InterPro" id="IPR007404">
    <property type="entry name" value="YdjM-like"/>
</dbReference>
<dbReference type="Proteomes" id="UP000543030">
    <property type="component" value="Unassembled WGS sequence"/>
</dbReference>
<dbReference type="Pfam" id="PF04307">
    <property type="entry name" value="YdjM"/>
    <property type="match status" value="1"/>
</dbReference>
<keyword evidence="1" id="KW-1133">Transmembrane helix</keyword>